<dbReference type="Proteomes" id="UP000053477">
    <property type="component" value="Unassembled WGS sequence"/>
</dbReference>
<dbReference type="InterPro" id="IPR016159">
    <property type="entry name" value="Cullin_repeat-like_dom_sf"/>
</dbReference>
<evidence type="ECO:0000256" key="4">
    <source>
        <dbReference type="PROSITE-ProRule" id="PRU00330"/>
    </source>
</evidence>
<dbReference type="SMART" id="SM00884">
    <property type="entry name" value="Cullin_Nedd8"/>
    <property type="match status" value="1"/>
</dbReference>
<feature type="compositionally biased region" description="Basic residues" evidence="6">
    <location>
        <begin position="8"/>
        <end position="19"/>
    </location>
</feature>
<dbReference type="InterPro" id="IPR036388">
    <property type="entry name" value="WH-like_DNA-bd_sf"/>
</dbReference>
<comment type="similarity">
    <text evidence="1 4 5">Belongs to the cullin family.</text>
</comment>
<evidence type="ECO:0000256" key="6">
    <source>
        <dbReference type="SAM" id="MobiDB-lite"/>
    </source>
</evidence>
<dbReference type="SUPFAM" id="SSF74788">
    <property type="entry name" value="Cullin repeat-like"/>
    <property type="match status" value="1"/>
</dbReference>
<dbReference type="FunFam" id="1.20.1310.10:FF:000001">
    <property type="entry name" value="Cullin 3"/>
    <property type="match status" value="1"/>
</dbReference>
<protein>
    <submittedName>
        <fullName evidence="8">Cullin-domain-containing protein</fullName>
    </submittedName>
</protein>
<dbReference type="STRING" id="27342.A0A0H2RZJ2"/>
<dbReference type="OrthoDB" id="27073at2759"/>
<dbReference type="GO" id="GO:0006511">
    <property type="term" value="P:ubiquitin-dependent protein catabolic process"/>
    <property type="evidence" value="ECO:0007669"/>
    <property type="project" value="InterPro"/>
</dbReference>
<sequence length="788" mass="89601">MSTVAPGARKKQKIRPIKKRAPDASAPDTWTSLSNAIQEIHNHNASNLSFEQNYRFAYQMVVQKQGDQLYNGVNSLVATNIDKLVDAEVKPTFPTTVLGDASQKSPESERFLKAVRSSWDDHIGGMTKLRDLLKYMDRVYVPAAGKLLIWDSGMKLFLEHMLKQPILGHIISAILNQIEAEREGYAINRSAVKSCVDVLLQLQEAYDGPNVYQSSVEPEIIRSSRGYYTREGDALLDSCDAPEYLKKVEDRFASEDDRAHHYLSRQTATPLSQILEETLLTPHLTRVIAMPNSGLDNMLDMDQTDNLSRLYRLFSKVPEGISTLKRAMKDSILRRGTSLVQPTDMDDEGNGEGQPDAAPDVKGKGKGKARAAPNGPSVASKWVEGVLALKDKFDDVWKKSFSSDREIGTACNEAFENIINKNPRAPEFISLFIDENLKKGLKGKSDQEVDIVLDKTICIFRFISDKDVFERHYKTHLAKRLLQSRSVSDDAERSMLSKLKVECGFHFTQKLEGMFIDMKTSSDTMDAYRRHLSKLESDPEFDLIVTIMTSNNWPNTLTQSPPPCRLPESLSKACTNFEHFYLARHNGRRLTWQLGLGNADIRVNFKSRKHDLNVSTFALAILLLFENLGSDDFLTYEELLSTTGMEEPELKRQLQSLACAKFKVLKKHPPGREIDAGDSFSFNNDFTSPMQRIKIGTVASSRVENPDEQKETQDRIDEERRHQIEACIVRIMKDRKHMLHNDLINEVARQLGGRFQPQPMSIKKRIEHLIERDYLERCEDRKSYNYLA</sequence>
<evidence type="ECO:0000256" key="5">
    <source>
        <dbReference type="RuleBase" id="RU003829"/>
    </source>
</evidence>
<keyword evidence="9" id="KW-1185">Reference proteome</keyword>
<dbReference type="FunFam" id="1.10.10.10:FF:000014">
    <property type="entry name" value="Cullin 1"/>
    <property type="match status" value="1"/>
</dbReference>
<dbReference type="AlphaFoldDB" id="A0A0H2RZJ2"/>
<keyword evidence="3" id="KW-0832">Ubl conjugation</keyword>
<dbReference type="GO" id="GO:0031625">
    <property type="term" value="F:ubiquitin protein ligase binding"/>
    <property type="evidence" value="ECO:0007669"/>
    <property type="project" value="InterPro"/>
</dbReference>
<dbReference type="Gene3D" id="3.30.230.130">
    <property type="entry name" value="Cullin, Chain C, Domain 2"/>
    <property type="match status" value="1"/>
</dbReference>
<dbReference type="EMBL" id="KQ085907">
    <property type="protein sequence ID" value="KLO17174.1"/>
    <property type="molecule type" value="Genomic_DNA"/>
</dbReference>
<gene>
    <name evidence="8" type="ORF">SCHPADRAFT_925978</name>
</gene>
<reference evidence="8 9" key="1">
    <citation type="submission" date="2015-04" db="EMBL/GenBank/DDBJ databases">
        <title>Complete genome sequence of Schizopora paradoxa KUC8140, a cosmopolitan wood degrader in East Asia.</title>
        <authorList>
            <consortium name="DOE Joint Genome Institute"/>
            <person name="Min B."/>
            <person name="Park H."/>
            <person name="Jang Y."/>
            <person name="Kim J.-J."/>
            <person name="Kim K.H."/>
            <person name="Pangilinan J."/>
            <person name="Lipzen A."/>
            <person name="Riley R."/>
            <person name="Grigoriev I.V."/>
            <person name="Spatafora J.W."/>
            <person name="Choi I.-G."/>
        </authorList>
    </citation>
    <scope>NUCLEOTIDE SEQUENCE [LARGE SCALE GENOMIC DNA]</scope>
    <source>
        <strain evidence="8 9">KUC8140</strain>
    </source>
</reference>
<dbReference type="InterPro" id="IPR059120">
    <property type="entry name" value="Cullin-like_AB"/>
</dbReference>
<dbReference type="PANTHER" id="PTHR11932">
    <property type="entry name" value="CULLIN"/>
    <property type="match status" value="1"/>
</dbReference>
<dbReference type="PROSITE" id="PS01256">
    <property type="entry name" value="CULLIN_1"/>
    <property type="match status" value="1"/>
</dbReference>
<evidence type="ECO:0000259" key="7">
    <source>
        <dbReference type="PROSITE" id="PS50069"/>
    </source>
</evidence>
<dbReference type="Gene3D" id="1.20.1310.10">
    <property type="entry name" value="Cullin Repeats"/>
    <property type="match status" value="4"/>
</dbReference>
<dbReference type="FunFam" id="1.20.1310.10:FF:000002">
    <property type="entry name" value="cullin-3 isoform X1"/>
    <property type="match status" value="1"/>
</dbReference>
<dbReference type="Pfam" id="PF00888">
    <property type="entry name" value="Cullin"/>
    <property type="match status" value="1"/>
</dbReference>
<feature type="domain" description="Cullin family profile" evidence="7">
    <location>
        <begin position="424"/>
        <end position="658"/>
    </location>
</feature>
<name>A0A0H2RZJ2_9AGAM</name>
<dbReference type="InterPro" id="IPR045093">
    <property type="entry name" value="Cullin"/>
</dbReference>
<dbReference type="SUPFAM" id="SSF75632">
    <property type="entry name" value="Cullin homology domain"/>
    <property type="match status" value="1"/>
</dbReference>
<proteinExistence type="inferred from homology"/>
<feature type="region of interest" description="Disordered" evidence="6">
    <location>
        <begin position="335"/>
        <end position="376"/>
    </location>
</feature>
<dbReference type="Pfam" id="PF10557">
    <property type="entry name" value="Cullin_Nedd8"/>
    <property type="match status" value="1"/>
</dbReference>
<dbReference type="InterPro" id="IPR016157">
    <property type="entry name" value="Cullin_CS"/>
</dbReference>
<dbReference type="InterPro" id="IPR016158">
    <property type="entry name" value="Cullin_homology"/>
</dbReference>
<dbReference type="SUPFAM" id="SSF46785">
    <property type="entry name" value="Winged helix' DNA-binding domain"/>
    <property type="match status" value="1"/>
</dbReference>
<dbReference type="FunFam" id="1.20.1310.10:FF:000036">
    <property type="entry name" value="SCF ubiquitin ligase subunit CulC, putative"/>
    <property type="match status" value="1"/>
</dbReference>
<dbReference type="InterPro" id="IPR001373">
    <property type="entry name" value="Cullin_N"/>
</dbReference>
<dbReference type="FunCoup" id="A0A0H2RZJ2">
    <property type="interactions" value="598"/>
</dbReference>
<dbReference type="InterPro" id="IPR019559">
    <property type="entry name" value="Cullin_neddylation_domain"/>
</dbReference>
<feature type="region of interest" description="Disordered" evidence="6">
    <location>
        <begin position="1"/>
        <end position="27"/>
    </location>
</feature>
<evidence type="ECO:0000256" key="2">
    <source>
        <dbReference type="ARBA" id="ARBA00022499"/>
    </source>
</evidence>
<dbReference type="Gene3D" id="1.10.10.10">
    <property type="entry name" value="Winged helix-like DNA-binding domain superfamily/Winged helix DNA-binding domain"/>
    <property type="match status" value="1"/>
</dbReference>
<evidence type="ECO:0000313" key="9">
    <source>
        <dbReference type="Proteomes" id="UP000053477"/>
    </source>
</evidence>
<organism evidence="8 9">
    <name type="scientific">Schizopora paradoxa</name>
    <dbReference type="NCBI Taxonomy" id="27342"/>
    <lineage>
        <taxon>Eukaryota</taxon>
        <taxon>Fungi</taxon>
        <taxon>Dikarya</taxon>
        <taxon>Basidiomycota</taxon>
        <taxon>Agaricomycotina</taxon>
        <taxon>Agaricomycetes</taxon>
        <taxon>Hymenochaetales</taxon>
        <taxon>Schizoporaceae</taxon>
        <taxon>Schizopora</taxon>
    </lineage>
</organism>
<dbReference type="PROSITE" id="PS50069">
    <property type="entry name" value="CULLIN_2"/>
    <property type="match status" value="1"/>
</dbReference>
<evidence type="ECO:0000313" key="8">
    <source>
        <dbReference type="EMBL" id="KLO17174.1"/>
    </source>
</evidence>
<accession>A0A0H2RZJ2</accession>
<dbReference type="InParanoid" id="A0A0H2RZJ2"/>
<keyword evidence="2" id="KW-1017">Isopeptide bond</keyword>
<dbReference type="InterPro" id="IPR036390">
    <property type="entry name" value="WH_DNA-bd_sf"/>
</dbReference>
<dbReference type="SMART" id="SM00182">
    <property type="entry name" value="CULLIN"/>
    <property type="match status" value="1"/>
</dbReference>
<evidence type="ECO:0000256" key="3">
    <source>
        <dbReference type="ARBA" id="ARBA00022843"/>
    </source>
</evidence>
<evidence type="ECO:0000256" key="1">
    <source>
        <dbReference type="ARBA" id="ARBA00006019"/>
    </source>
</evidence>
<dbReference type="Pfam" id="PF26557">
    <property type="entry name" value="Cullin_AB"/>
    <property type="match status" value="1"/>
</dbReference>
<dbReference type="GO" id="GO:0031461">
    <property type="term" value="C:cullin-RING ubiquitin ligase complex"/>
    <property type="evidence" value="ECO:0007669"/>
    <property type="project" value="InterPro"/>
</dbReference>
<dbReference type="InterPro" id="IPR036317">
    <property type="entry name" value="Cullin_homology_sf"/>
</dbReference>